<feature type="region of interest" description="Disordered" evidence="1">
    <location>
        <begin position="238"/>
        <end position="265"/>
    </location>
</feature>
<feature type="compositionally biased region" description="Polar residues" evidence="1">
    <location>
        <begin position="338"/>
        <end position="347"/>
    </location>
</feature>
<feature type="region of interest" description="Disordered" evidence="1">
    <location>
        <begin position="338"/>
        <end position="380"/>
    </location>
</feature>
<evidence type="ECO:0000313" key="3">
    <source>
        <dbReference type="EMBL" id="CAL4101032.1"/>
    </source>
</evidence>
<proteinExistence type="predicted"/>
<feature type="non-terminal residue" evidence="3">
    <location>
        <position position="1"/>
    </location>
</feature>
<feature type="compositionally biased region" description="Pro residues" evidence="1">
    <location>
        <begin position="43"/>
        <end position="60"/>
    </location>
</feature>
<dbReference type="AlphaFoldDB" id="A0AAV2QU02"/>
<protein>
    <submittedName>
        <fullName evidence="3">Uncharacterized protein</fullName>
    </submittedName>
</protein>
<comment type="caution">
    <text evidence="3">The sequence shown here is derived from an EMBL/GenBank/DDBJ whole genome shotgun (WGS) entry which is preliminary data.</text>
</comment>
<evidence type="ECO:0000256" key="2">
    <source>
        <dbReference type="SAM" id="Phobius"/>
    </source>
</evidence>
<feature type="compositionally biased region" description="Basic and acidic residues" evidence="1">
    <location>
        <begin position="452"/>
        <end position="465"/>
    </location>
</feature>
<reference evidence="3 4" key="1">
    <citation type="submission" date="2024-05" db="EMBL/GenBank/DDBJ databases">
        <authorList>
            <person name="Wallberg A."/>
        </authorList>
    </citation>
    <scope>NUCLEOTIDE SEQUENCE [LARGE SCALE GENOMIC DNA]</scope>
</reference>
<feature type="non-terminal residue" evidence="3">
    <location>
        <position position="474"/>
    </location>
</feature>
<sequence length="474" mass="52694">SEPAAARKCGCVVLLPTVAFEMTVYSWSVDVWNPEDCHCGDSSPPPTFQVPPPPPHPPQYPGTAAEGKENIEVNFTQQCEEEFSATCSAAALAPELRDTILPAVMIHVPLFLVITATLVLVILIIITTCVIYRLRHCFLTPKGCPHAPSVRINGDLSSSKHSCLSRKSQRLRPPRKSILGIPVSLQLCPSNYSQHHHNHFYQSISSGSDTCSYTTSEATACHEQVHRIMPHMYRHTGTDSEEENMQLHSSPSAQPKPRTNAKPSFQPIKSTSILHHDYSNLPLVKRASTNFLQANFNPNNVLSQSSPITPGAHLVLPCASCGLFLPSNLPINSPLHSHSNFSSTPLTSGRRKNSYYMNDHHTEGSSPSPQERGLPPLPSRSPRFKAYFFPDWYHTNFQQKDKRAKLDRQQKGKTCQCNQNFNKNALEKSSQYIFNHECKGSSKGSNPITFDGNKHQDSNERKIKDSSYTGSNND</sequence>
<feature type="region of interest" description="Disordered" evidence="1">
    <location>
        <begin position="40"/>
        <end position="60"/>
    </location>
</feature>
<accession>A0AAV2QU02</accession>
<feature type="region of interest" description="Disordered" evidence="1">
    <location>
        <begin position="437"/>
        <end position="474"/>
    </location>
</feature>
<feature type="transmembrane region" description="Helical" evidence="2">
    <location>
        <begin position="110"/>
        <end position="134"/>
    </location>
</feature>
<dbReference type="EMBL" id="CAXKWB010011367">
    <property type="protein sequence ID" value="CAL4101032.1"/>
    <property type="molecule type" value="Genomic_DNA"/>
</dbReference>
<evidence type="ECO:0000313" key="4">
    <source>
        <dbReference type="Proteomes" id="UP001497623"/>
    </source>
</evidence>
<keyword evidence="4" id="KW-1185">Reference proteome</keyword>
<dbReference type="Proteomes" id="UP001497623">
    <property type="component" value="Unassembled WGS sequence"/>
</dbReference>
<keyword evidence="2" id="KW-0472">Membrane</keyword>
<organism evidence="3 4">
    <name type="scientific">Meganyctiphanes norvegica</name>
    <name type="common">Northern krill</name>
    <name type="synonym">Thysanopoda norvegica</name>
    <dbReference type="NCBI Taxonomy" id="48144"/>
    <lineage>
        <taxon>Eukaryota</taxon>
        <taxon>Metazoa</taxon>
        <taxon>Ecdysozoa</taxon>
        <taxon>Arthropoda</taxon>
        <taxon>Crustacea</taxon>
        <taxon>Multicrustacea</taxon>
        <taxon>Malacostraca</taxon>
        <taxon>Eumalacostraca</taxon>
        <taxon>Eucarida</taxon>
        <taxon>Euphausiacea</taxon>
        <taxon>Euphausiidae</taxon>
        <taxon>Meganyctiphanes</taxon>
    </lineage>
</organism>
<gene>
    <name evidence="3" type="ORF">MNOR_LOCUS16927</name>
</gene>
<keyword evidence="2" id="KW-1133">Transmembrane helix</keyword>
<keyword evidence="2" id="KW-0812">Transmembrane</keyword>
<evidence type="ECO:0000256" key="1">
    <source>
        <dbReference type="SAM" id="MobiDB-lite"/>
    </source>
</evidence>
<name>A0AAV2QU02_MEGNR</name>